<proteinExistence type="predicted"/>
<name>S4NNP3_9NEOP</name>
<organism evidence="1">
    <name type="scientific">Pararge aegeria</name>
    <name type="common">speckled wood butterfly</name>
    <dbReference type="NCBI Taxonomy" id="116150"/>
    <lineage>
        <taxon>Eukaryota</taxon>
        <taxon>Metazoa</taxon>
        <taxon>Ecdysozoa</taxon>
        <taxon>Arthropoda</taxon>
        <taxon>Hexapoda</taxon>
        <taxon>Insecta</taxon>
        <taxon>Pterygota</taxon>
        <taxon>Neoptera</taxon>
        <taxon>Endopterygota</taxon>
        <taxon>Lepidoptera</taxon>
        <taxon>Glossata</taxon>
        <taxon>Ditrysia</taxon>
        <taxon>Papilionoidea</taxon>
        <taxon>Nymphalidae</taxon>
        <taxon>Satyrinae</taxon>
        <taxon>Satyrini</taxon>
        <taxon>Parargina</taxon>
        <taxon>Pararge</taxon>
    </lineage>
</organism>
<dbReference type="AlphaFoldDB" id="S4NNP3"/>
<sequence>MHLMSLVLKVKFVYSSACTKRNTIRVNLTFGTMMLGVKNKHGFSTSLDKLCHKKVFYYEWSNYDVMFDHIERTCIR</sequence>
<reference evidence="1" key="2">
    <citation type="submission" date="2013-05" db="EMBL/GenBank/DDBJ databases">
        <authorList>
            <person name="Carter J.-M."/>
            <person name="Baker S.C."/>
            <person name="Pink R."/>
            <person name="Carter D.R.F."/>
            <person name="Collins A."/>
            <person name="Tomlin J."/>
            <person name="Gibbs M."/>
            <person name="Breuker C.J."/>
        </authorList>
    </citation>
    <scope>NUCLEOTIDE SEQUENCE</scope>
    <source>
        <tissue evidence="1">Ovary</tissue>
    </source>
</reference>
<protein>
    <submittedName>
        <fullName evidence="1">Uncharacterized protein</fullName>
    </submittedName>
</protein>
<reference evidence="1" key="1">
    <citation type="journal article" date="2013" name="BMC Genomics">
        <title>Unscrambling butterfly oogenesis.</title>
        <authorList>
            <person name="Carter J.M."/>
            <person name="Baker S.C."/>
            <person name="Pink R."/>
            <person name="Carter D.R."/>
            <person name="Collins A."/>
            <person name="Tomlin J."/>
            <person name="Gibbs M."/>
            <person name="Breuker C.J."/>
        </authorList>
    </citation>
    <scope>NUCLEOTIDE SEQUENCE</scope>
    <source>
        <tissue evidence="1">Ovary</tissue>
    </source>
</reference>
<dbReference type="EMBL" id="GAIX01012199">
    <property type="protein sequence ID" value="JAA80361.1"/>
    <property type="molecule type" value="Transcribed_RNA"/>
</dbReference>
<evidence type="ECO:0000313" key="1">
    <source>
        <dbReference type="EMBL" id="JAA80361.1"/>
    </source>
</evidence>
<accession>S4NNP3</accession>